<dbReference type="InterPro" id="IPR043128">
    <property type="entry name" value="Rev_trsase/Diguanyl_cyclase"/>
</dbReference>
<feature type="domain" description="GGDEF" evidence="5">
    <location>
        <begin position="295"/>
        <end position="428"/>
    </location>
</feature>
<dbReference type="EC" id="2.7.7.65" evidence="1"/>
<dbReference type="InterPro" id="IPR050469">
    <property type="entry name" value="Diguanylate_Cyclase"/>
</dbReference>
<dbReference type="InterPro" id="IPR011006">
    <property type="entry name" value="CheY-like_superfamily"/>
</dbReference>
<comment type="caution">
    <text evidence="3">Lacks conserved residue(s) required for the propagation of feature annotation.</text>
</comment>
<dbReference type="Gene3D" id="3.30.70.270">
    <property type="match status" value="1"/>
</dbReference>
<dbReference type="NCBIfam" id="TIGR00254">
    <property type="entry name" value="GGDEF"/>
    <property type="match status" value="1"/>
</dbReference>
<feature type="domain" description="Response regulatory" evidence="4">
    <location>
        <begin position="135"/>
        <end position="252"/>
    </location>
</feature>
<dbReference type="GO" id="GO:0043709">
    <property type="term" value="P:cell adhesion involved in single-species biofilm formation"/>
    <property type="evidence" value="ECO:0007669"/>
    <property type="project" value="TreeGrafter"/>
</dbReference>
<evidence type="ECO:0000259" key="4">
    <source>
        <dbReference type="PROSITE" id="PS50110"/>
    </source>
</evidence>
<keyword evidence="7" id="KW-1185">Reference proteome</keyword>
<dbReference type="AlphaFoldDB" id="A0A9W5AY62"/>
<feature type="modified residue" description="4-aspartylphosphate" evidence="3">
    <location>
        <position position="185"/>
    </location>
</feature>
<evidence type="ECO:0000259" key="5">
    <source>
        <dbReference type="PROSITE" id="PS50887"/>
    </source>
</evidence>
<dbReference type="PROSITE" id="PS50887">
    <property type="entry name" value="GGDEF"/>
    <property type="match status" value="1"/>
</dbReference>
<dbReference type="SUPFAM" id="SSF55073">
    <property type="entry name" value="Nucleotide cyclase"/>
    <property type="match status" value="1"/>
</dbReference>
<dbReference type="SMART" id="SM00267">
    <property type="entry name" value="GGDEF"/>
    <property type="match status" value="1"/>
</dbReference>
<dbReference type="Pfam" id="PF00072">
    <property type="entry name" value="Response_reg"/>
    <property type="match status" value="2"/>
</dbReference>
<dbReference type="InterPro" id="IPR001789">
    <property type="entry name" value="Sig_transdc_resp-reg_receiver"/>
</dbReference>
<dbReference type="GO" id="GO:0005886">
    <property type="term" value="C:plasma membrane"/>
    <property type="evidence" value="ECO:0007669"/>
    <property type="project" value="TreeGrafter"/>
</dbReference>
<keyword evidence="3" id="KW-0597">Phosphoprotein</keyword>
<dbReference type="EMBL" id="FBVY01000002">
    <property type="protein sequence ID" value="CUW85224.1"/>
    <property type="molecule type" value="Genomic_DNA"/>
</dbReference>
<evidence type="ECO:0000256" key="1">
    <source>
        <dbReference type="ARBA" id="ARBA00012528"/>
    </source>
</evidence>
<dbReference type="Gene3D" id="3.40.50.2300">
    <property type="match status" value="2"/>
</dbReference>
<dbReference type="SMART" id="SM00448">
    <property type="entry name" value="REC"/>
    <property type="match status" value="2"/>
</dbReference>
<dbReference type="Proteomes" id="UP000191933">
    <property type="component" value="Unassembled WGS sequence"/>
</dbReference>
<dbReference type="FunFam" id="3.30.70.270:FF:000001">
    <property type="entry name" value="Diguanylate cyclase domain protein"/>
    <property type="match status" value="1"/>
</dbReference>
<protein>
    <recommendedName>
        <fullName evidence="1">diguanylate cyclase</fullName>
        <ecNumber evidence="1">2.7.7.65</ecNumber>
    </recommendedName>
</protein>
<dbReference type="GO" id="GO:0052621">
    <property type="term" value="F:diguanylate cyclase activity"/>
    <property type="evidence" value="ECO:0007669"/>
    <property type="project" value="UniProtKB-EC"/>
</dbReference>
<accession>A0A9W5AY62</accession>
<evidence type="ECO:0000256" key="2">
    <source>
        <dbReference type="ARBA" id="ARBA00034247"/>
    </source>
</evidence>
<comment type="caution">
    <text evidence="6">The sequence shown here is derived from an EMBL/GenBank/DDBJ whole genome shotgun (WGS) entry which is preliminary data.</text>
</comment>
<dbReference type="GO" id="GO:1902201">
    <property type="term" value="P:negative regulation of bacterial-type flagellum-dependent cell motility"/>
    <property type="evidence" value="ECO:0007669"/>
    <property type="project" value="TreeGrafter"/>
</dbReference>
<evidence type="ECO:0000256" key="3">
    <source>
        <dbReference type="PROSITE-ProRule" id="PRU00169"/>
    </source>
</evidence>
<feature type="domain" description="Response regulatory" evidence="4">
    <location>
        <begin position="14"/>
        <end position="127"/>
    </location>
</feature>
<gene>
    <name evidence="6" type="ORF">AGR2A_Cc100091</name>
</gene>
<evidence type="ECO:0000313" key="6">
    <source>
        <dbReference type="EMBL" id="CUW85224.1"/>
    </source>
</evidence>
<dbReference type="PANTHER" id="PTHR45138">
    <property type="entry name" value="REGULATORY COMPONENTS OF SENSORY TRANSDUCTION SYSTEM"/>
    <property type="match status" value="1"/>
</dbReference>
<dbReference type="Pfam" id="PF00990">
    <property type="entry name" value="GGDEF"/>
    <property type="match status" value="1"/>
</dbReference>
<sequence>MKTAMGGLGGMQDKILLIEDSVALSMLLKTRLSEETQAEVIHCDSMAAADTLLRAHDFTLALTGLNLPDAPKGEILALLSERKVPAIVFTATVDEEARKRYAEKKIIDYIVKDGHRTVDAVVKTVDRILTNRQFSVLVVDDARTARSGLVEILERQNFKVSEAHSGNRALEILAQDPSIQLVITDYHMPDMDGYELTRRIRDSRSSEDLRVIGISSSTDRLLSASFLKAGASDFVYRPFVPEELQCRIDNNIETLKQLKRLRELAERDHLTGLPNRRSFFERTRALMDVINDNDENGAVAILDIDHFKKINDTLGHDAGDRALKKLAELLHDKCDAHRHIPARLGGEEFAVFLRGLDAHAAYAFCEELRAHVEKSGRQLSGSSLALTISLGVVEIEKGEPFDNQLNAADQLLYLAKANGRNRVYSDIMIQEGLQKIGRNG</sequence>
<reference evidence="6 7" key="1">
    <citation type="submission" date="2016-01" db="EMBL/GenBank/DDBJ databases">
        <authorList>
            <person name="Regsiter A."/>
            <person name="william w."/>
        </authorList>
    </citation>
    <scope>NUCLEOTIDE SEQUENCE [LARGE SCALE GENOMIC DNA]</scope>
    <source>
        <strain evidence="6 7">CFBP 5494</strain>
    </source>
</reference>
<dbReference type="PANTHER" id="PTHR45138:SF9">
    <property type="entry name" value="DIGUANYLATE CYCLASE DGCM-RELATED"/>
    <property type="match status" value="1"/>
</dbReference>
<dbReference type="SUPFAM" id="SSF52172">
    <property type="entry name" value="CheY-like"/>
    <property type="match status" value="2"/>
</dbReference>
<proteinExistence type="predicted"/>
<dbReference type="GO" id="GO:0000160">
    <property type="term" value="P:phosphorelay signal transduction system"/>
    <property type="evidence" value="ECO:0007669"/>
    <property type="project" value="InterPro"/>
</dbReference>
<comment type="catalytic activity">
    <reaction evidence="2">
        <text>2 GTP = 3',3'-c-di-GMP + 2 diphosphate</text>
        <dbReference type="Rhea" id="RHEA:24898"/>
        <dbReference type="ChEBI" id="CHEBI:33019"/>
        <dbReference type="ChEBI" id="CHEBI:37565"/>
        <dbReference type="ChEBI" id="CHEBI:58805"/>
        <dbReference type="EC" id="2.7.7.65"/>
    </reaction>
</comment>
<name>A0A9W5AY62_9HYPH</name>
<evidence type="ECO:0000313" key="7">
    <source>
        <dbReference type="Proteomes" id="UP000191933"/>
    </source>
</evidence>
<dbReference type="PROSITE" id="PS50110">
    <property type="entry name" value="RESPONSE_REGULATORY"/>
    <property type="match status" value="2"/>
</dbReference>
<dbReference type="InterPro" id="IPR000160">
    <property type="entry name" value="GGDEF_dom"/>
</dbReference>
<organism evidence="6 7">
    <name type="scientific">Agrobacterium genomosp. 2 str. CFBP 5494</name>
    <dbReference type="NCBI Taxonomy" id="1183436"/>
    <lineage>
        <taxon>Bacteria</taxon>
        <taxon>Pseudomonadati</taxon>
        <taxon>Pseudomonadota</taxon>
        <taxon>Alphaproteobacteria</taxon>
        <taxon>Hyphomicrobiales</taxon>
        <taxon>Rhizobiaceae</taxon>
        <taxon>Rhizobium/Agrobacterium group</taxon>
        <taxon>Agrobacterium</taxon>
        <taxon>Agrobacterium tumefaciens complex</taxon>
    </lineage>
</organism>
<dbReference type="InterPro" id="IPR029787">
    <property type="entry name" value="Nucleotide_cyclase"/>
</dbReference>
<dbReference type="CDD" id="cd01949">
    <property type="entry name" value="GGDEF"/>
    <property type="match status" value="1"/>
</dbReference>